<dbReference type="PANTHER" id="PTHR37467:SF1">
    <property type="entry name" value="EXPORTED CALCIUM-BINDING GLYCOPROTEIN"/>
    <property type="match status" value="1"/>
</dbReference>
<feature type="domain" description="Rib" evidence="8">
    <location>
        <begin position="463"/>
        <end position="538"/>
    </location>
</feature>
<feature type="compositionally biased region" description="Basic and acidic residues" evidence="5">
    <location>
        <begin position="737"/>
        <end position="747"/>
    </location>
</feature>
<feature type="region of interest" description="Disordered" evidence="5">
    <location>
        <begin position="621"/>
        <end position="964"/>
    </location>
</feature>
<dbReference type="RefSeq" id="WP_005393539.1">
    <property type="nucleotide sequence ID" value="NZ_CP069534.1"/>
</dbReference>
<protein>
    <submittedName>
        <fullName evidence="10">YPDG domain-containing protein</fullName>
    </submittedName>
</protein>
<accession>A0AAX1L7T6</accession>
<evidence type="ECO:0000256" key="2">
    <source>
        <dbReference type="ARBA" id="ARBA00022525"/>
    </source>
</evidence>
<evidence type="ECO:0000256" key="3">
    <source>
        <dbReference type="ARBA" id="ARBA00022729"/>
    </source>
</evidence>
<dbReference type="NCBIfam" id="TIGR02331">
    <property type="entry name" value="rib_alpha"/>
    <property type="match status" value="1"/>
</dbReference>
<gene>
    <name evidence="10" type="ORF">I6J21_11290</name>
</gene>
<evidence type="ECO:0000259" key="8">
    <source>
        <dbReference type="Pfam" id="PF08428"/>
    </source>
</evidence>
<keyword evidence="4" id="KW-0106">Calcium</keyword>
<feature type="compositionally biased region" description="Polar residues" evidence="5">
    <location>
        <begin position="560"/>
        <end position="572"/>
    </location>
</feature>
<feature type="domain" description="Long Rib" evidence="9">
    <location>
        <begin position="541"/>
        <end position="632"/>
    </location>
</feature>
<evidence type="ECO:0000256" key="4">
    <source>
        <dbReference type="ARBA" id="ARBA00022837"/>
    </source>
</evidence>
<dbReference type="Pfam" id="PF18884">
    <property type="entry name" value="TSP3_bac"/>
    <property type="match status" value="6"/>
</dbReference>
<dbReference type="InterPro" id="IPR044055">
    <property type="entry name" value="RibLong"/>
</dbReference>
<dbReference type="Pfam" id="PF08428">
    <property type="entry name" value="Rib"/>
    <property type="match status" value="1"/>
</dbReference>
<feature type="compositionally biased region" description="Acidic residues" evidence="5">
    <location>
        <begin position="829"/>
        <end position="838"/>
    </location>
</feature>
<evidence type="ECO:0000313" key="11">
    <source>
        <dbReference type="Proteomes" id="UP000617681"/>
    </source>
</evidence>
<keyword evidence="6" id="KW-0472">Membrane</keyword>
<dbReference type="AlphaFoldDB" id="A0AAX1L7T6"/>
<feature type="compositionally biased region" description="Acidic residues" evidence="5">
    <location>
        <begin position="636"/>
        <end position="646"/>
    </location>
</feature>
<feature type="signal peptide" evidence="7">
    <location>
        <begin position="1"/>
        <end position="28"/>
    </location>
</feature>
<dbReference type="EMBL" id="CP069534">
    <property type="protein sequence ID" value="QRP70325.1"/>
    <property type="molecule type" value="Genomic_DNA"/>
</dbReference>
<reference evidence="10" key="1">
    <citation type="submission" date="2021-02" db="EMBL/GenBank/DDBJ databases">
        <title>FDA dAtabase for Regulatory Grade micrObial Sequences (FDA-ARGOS): Supporting development and validation of Infectious Disease Dx tests.</title>
        <authorList>
            <person name="Sproer C."/>
            <person name="Gronow S."/>
            <person name="Severitt S."/>
            <person name="Schroder I."/>
            <person name="Tallon L."/>
            <person name="Sadzewicz L."/>
            <person name="Zhao X."/>
            <person name="Boylan J."/>
            <person name="Ott S."/>
            <person name="Bowen H."/>
            <person name="Vavikolanu K."/>
            <person name="Mehta A."/>
            <person name="Aluvathingal J."/>
            <person name="Nadendla S."/>
            <person name="Lowell S."/>
            <person name="Myers T."/>
            <person name="Yan Y."/>
            <person name="Sichtig H."/>
        </authorList>
    </citation>
    <scope>NUCLEOTIDE SEQUENCE</scope>
    <source>
        <strain evidence="10">FDAARGOS_1191</strain>
    </source>
</reference>
<feature type="compositionally biased region" description="Basic and acidic residues" evidence="5">
    <location>
        <begin position="839"/>
        <end position="862"/>
    </location>
</feature>
<evidence type="ECO:0000256" key="1">
    <source>
        <dbReference type="ARBA" id="ARBA00004613"/>
    </source>
</evidence>
<dbReference type="InterPro" id="IPR012706">
    <property type="entry name" value="Rib_alpha_Esp_rpt"/>
</dbReference>
<feature type="compositionally biased region" description="Basic and acidic residues" evidence="5">
    <location>
        <begin position="886"/>
        <end position="895"/>
    </location>
</feature>
<dbReference type="Pfam" id="PF18957">
    <property type="entry name" value="RibLong"/>
    <property type="match status" value="1"/>
</dbReference>
<evidence type="ECO:0000256" key="6">
    <source>
        <dbReference type="SAM" id="Phobius"/>
    </source>
</evidence>
<dbReference type="NCBIfam" id="NF038186">
    <property type="entry name" value="YPDG_rpt"/>
    <property type="match status" value="1"/>
</dbReference>
<dbReference type="InterPro" id="IPR059115">
    <property type="entry name" value="Rib"/>
</dbReference>
<organism evidence="10 11">
    <name type="scientific">Corynebacterium glucuronolyticum</name>
    <dbReference type="NCBI Taxonomy" id="39791"/>
    <lineage>
        <taxon>Bacteria</taxon>
        <taxon>Bacillati</taxon>
        <taxon>Actinomycetota</taxon>
        <taxon>Actinomycetes</taxon>
        <taxon>Mycobacteriales</taxon>
        <taxon>Corynebacteriaceae</taxon>
        <taxon>Corynebacterium</taxon>
    </lineage>
</organism>
<feature type="compositionally biased region" description="Acidic residues" evidence="5">
    <location>
        <begin position="713"/>
        <end position="722"/>
    </location>
</feature>
<dbReference type="Proteomes" id="UP000617681">
    <property type="component" value="Chromosome"/>
</dbReference>
<feature type="compositionally biased region" description="Acidic residues" evidence="5">
    <location>
        <begin position="930"/>
        <end position="942"/>
    </location>
</feature>
<comment type="subcellular location">
    <subcellularLocation>
        <location evidence="1">Secreted</location>
    </subcellularLocation>
</comment>
<dbReference type="InterPro" id="IPR059100">
    <property type="entry name" value="TSP3_bac"/>
</dbReference>
<proteinExistence type="predicted"/>
<feature type="region of interest" description="Disordered" evidence="5">
    <location>
        <begin position="540"/>
        <end position="572"/>
    </location>
</feature>
<keyword evidence="6" id="KW-1133">Transmembrane helix</keyword>
<evidence type="ECO:0000259" key="9">
    <source>
        <dbReference type="Pfam" id="PF18957"/>
    </source>
</evidence>
<evidence type="ECO:0000256" key="5">
    <source>
        <dbReference type="SAM" id="MobiDB-lite"/>
    </source>
</evidence>
<evidence type="ECO:0000256" key="7">
    <source>
        <dbReference type="SAM" id="SignalP"/>
    </source>
</evidence>
<keyword evidence="2" id="KW-0964">Secreted</keyword>
<name>A0AAX1L7T6_9CORY</name>
<dbReference type="InterPro" id="IPR053180">
    <property type="entry name" value="Ca-binding_acidic-repeat"/>
</dbReference>
<feature type="transmembrane region" description="Helical" evidence="6">
    <location>
        <begin position="1128"/>
        <end position="1148"/>
    </location>
</feature>
<feature type="transmembrane region" description="Helical" evidence="6">
    <location>
        <begin position="1058"/>
        <end position="1081"/>
    </location>
</feature>
<keyword evidence="6" id="KW-0812">Transmembrane</keyword>
<sequence length="1175" mass="123397">MATIRTRSGRIRRGISIAAAAFSLAVVAPTIQPVIAPQIAAVANAETTMTAEETAAIKASAIDADAIAAGTITKASQLGYAGKFAGQINGHVYEAHPNGNPGSTYDNGNIPVTGQTVYLQLREARKDGKMSESPWFKAKTHDLDSVIAGNGGKGTYAFKGKDGERLSWTDEDGEIHRYYAHRHQEYRLWIDNYTNPQTGNTMIPMRQTGGLSVGEWVKSGDQLLGSFQYAGTSMQKTALFMYEAPHEALIADNVSASEGKTLNRSGAQTTGENDFIAGRVWLETGAGDQNLTAGNGPRWDAITKGGDPLATGYKVWATVLSNEGYTQLSQLMESERAENQVAATQKQLKEHPEYLQQTKVDTVNEEGFYTLRFDTLDSGRPNMKRIYMWVTDKDNNVVPSYSSFVKPLFVAPNNVVIGSWRTSSLEAQWRDERQGWAAADFAVAPQDIKSKLPNLNPEVESNDAAKNDPAAQAQTIRMGEKADPTKSIKDFDALPEGTKAEFADPIDTTTPGEKTTKVIVTYPDGSTDEIPVTVTVADSDAASHNPGYSPASGEAGQSVEVPQTSDESLPEGTTFSINKADVTEGFTATVDENGTVTVTPNEGVANNTSAKIPVTVTYPDGTKDTAPVNFTVGKDGDEDGITDADETSGALNEKFGNKPTDPTQADSDNDGLTDGEEIHGNPQVHSITVTDKDGKQKVISGPFYTDANKADTDGDGVSDADELANGTDPTNPDTDGDGVKDGEDTHPADGTNGAGGTDSDKKDSDGDGLADAQENAGNPQVDSITYVDKNGVSNVISGPFKTDPNKADTDGDGLDDGFELAHGTNPLEADTDGDGVPDGEDKYPADGTKSRDEVPSDPKITDSDGDGLTDAQENAGNADYPSITITDKDGNDKVIKGPFKTDPNKQDTDGDGVPDGLELANGTDPTNPDTDGDGVNDGEDGVPNDGTRTTIGGDPISKDAPSWKDGTVQPGGEVKIDNNGGALPKDHKVTVTINGKEVPEDKVKDYVTIDENGNLTVKPGDAKSGQTIKVTVSDKNGKELGTVSISVGLSEKQQNVCIGASAASAVPLLLLVPLALGLGLAGQSPEARAIADGFNQQIEQINVGIQKSLGIFNPELAATFRSQIAPHLGNIAVAAGFIATIALLAGLATTQCIPGETNLSSGDDAATDKTSEANA</sequence>
<keyword evidence="3 7" id="KW-0732">Signal</keyword>
<feature type="chain" id="PRO_5043410177" evidence="7">
    <location>
        <begin position="29"/>
        <end position="1175"/>
    </location>
</feature>
<dbReference type="PANTHER" id="PTHR37467">
    <property type="entry name" value="EXPORTED CALCIUM-BINDING GLYCOPROTEIN-RELATED"/>
    <property type="match status" value="1"/>
</dbReference>
<evidence type="ECO:0000313" key="10">
    <source>
        <dbReference type="EMBL" id="QRP70325.1"/>
    </source>
</evidence>